<comment type="caution">
    <text evidence="1">The sequence shown here is derived from an EMBL/GenBank/DDBJ whole genome shotgun (WGS) entry which is preliminary data.</text>
</comment>
<dbReference type="AlphaFoldDB" id="A0A9W8MZL6"/>
<protein>
    <submittedName>
        <fullName evidence="1">Uncharacterized protein</fullName>
    </submittedName>
</protein>
<reference evidence="1" key="1">
    <citation type="submission" date="2022-07" db="EMBL/GenBank/DDBJ databases">
        <title>Genome Sequence of Agrocybe chaxingu.</title>
        <authorList>
            <person name="Buettner E."/>
        </authorList>
    </citation>
    <scope>NUCLEOTIDE SEQUENCE</scope>
    <source>
        <strain evidence="1">MP-N11</strain>
    </source>
</reference>
<sequence>MSAKRQKTSGLSGVELFLTVKNLETLVAKSRKEVELNNKRRERALSGAGIEIPDEDEIELQELENFLSFLKAKLDGPQSYSFSSMAPEHLRKINVVNGGFINLTTDAVSHRLYRHICFLERFVPRKNEVAARLWINAFFYRAAFMLPEESMVLSVEQAVPAVTISDLSTHTLSGYINWTAVRADAATVKRFLKQPALQDLKNDDSALVVSEAKGPDQNLENHVPQAIGEMYGKTTIRGVVTNGRVWIFLILTLNKDGGGSYLQSQEITIMSLSQVSKDSVSVVSAIIAHWIMHSHKELDRDDYFTVEQ</sequence>
<evidence type="ECO:0000313" key="2">
    <source>
        <dbReference type="Proteomes" id="UP001148786"/>
    </source>
</evidence>
<dbReference type="OrthoDB" id="2720314at2759"/>
<organism evidence="1 2">
    <name type="scientific">Agrocybe chaxingu</name>
    <dbReference type="NCBI Taxonomy" id="84603"/>
    <lineage>
        <taxon>Eukaryota</taxon>
        <taxon>Fungi</taxon>
        <taxon>Dikarya</taxon>
        <taxon>Basidiomycota</taxon>
        <taxon>Agaricomycotina</taxon>
        <taxon>Agaricomycetes</taxon>
        <taxon>Agaricomycetidae</taxon>
        <taxon>Agaricales</taxon>
        <taxon>Agaricineae</taxon>
        <taxon>Strophariaceae</taxon>
        <taxon>Agrocybe</taxon>
    </lineage>
</organism>
<name>A0A9W8MZL6_9AGAR</name>
<proteinExistence type="predicted"/>
<keyword evidence="2" id="KW-1185">Reference proteome</keyword>
<accession>A0A9W8MZL6</accession>
<gene>
    <name evidence="1" type="ORF">NLJ89_g1664</name>
</gene>
<dbReference type="Proteomes" id="UP001148786">
    <property type="component" value="Unassembled WGS sequence"/>
</dbReference>
<evidence type="ECO:0000313" key="1">
    <source>
        <dbReference type="EMBL" id="KAJ3515589.1"/>
    </source>
</evidence>
<dbReference type="EMBL" id="JANKHO010000089">
    <property type="protein sequence ID" value="KAJ3515589.1"/>
    <property type="molecule type" value="Genomic_DNA"/>
</dbReference>